<reference evidence="3" key="1">
    <citation type="submission" date="2025-08" db="UniProtKB">
        <authorList>
            <consortium name="RefSeq"/>
        </authorList>
    </citation>
    <scope>IDENTIFICATION</scope>
    <source>
        <tissue evidence="3">Whole body</tissue>
    </source>
</reference>
<proteinExistence type="predicted"/>
<organism evidence="2 3">
    <name type="scientific">Polistes dominula</name>
    <name type="common">European paper wasp</name>
    <name type="synonym">Vespa dominula</name>
    <dbReference type="NCBI Taxonomy" id="743375"/>
    <lineage>
        <taxon>Eukaryota</taxon>
        <taxon>Metazoa</taxon>
        <taxon>Ecdysozoa</taxon>
        <taxon>Arthropoda</taxon>
        <taxon>Hexapoda</taxon>
        <taxon>Insecta</taxon>
        <taxon>Pterygota</taxon>
        <taxon>Neoptera</taxon>
        <taxon>Endopterygota</taxon>
        <taxon>Hymenoptera</taxon>
        <taxon>Apocrita</taxon>
        <taxon>Aculeata</taxon>
        <taxon>Vespoidea</taxon>
        <taxon>Vespidae</taxon>
        <taxon>Polistinae</taxon>
        <taxon>Polistini</taxon>
        <taxon>Polistes</taxon>
    </lineage>
</organism>
<evidence type="ECO:0000313" key="3">
    <source>
        <dbReference type="RefSeq" id="XP_015189976.1"/>
    </source>
</evidence>
<dbReference type="InterPro" id="IPR029526">
    <property type="entry name" value="PGBD"/>
</dbReference>
<sequence>MEIFFGLCLLQSQIKTPKVRSNWSSNPLYYHPIFGASMTGRRFEQLLRCLNCESVAINDRLSKIFDLLKLVNGSFQTVYKPGKNLSLDESMMLHRGRLSFRQFIKSKKNKYGIKFYELCTHDGYALNVDIYKGKVSHETHSLSVVDSVVMSLMKPYLSKGFSLFMDNYYNSIGLSNRLFSFKTHTTGTLRTNRKGNPKIITQTKLKRGEHIWRRQGNVYVSKWKDKRDVLCITTENHPKIINVQNKHGVWTKKPIEVANYNANMSGIDRCDQMISYYSSPKKSIRWYKKVIFRLLDISVWNSYYIYKKINDSNIGFLDFRDQLINTLLKIPQNSSGRNFVLENANPQTHVRYNPTTDFRDAHYQEKIPPPPNYKRKTYFLKCKYCYRQKIIKFTSHRCQDCTNKPPLCPGQCFRQWHLPPADQNNSSSSDM</sequence>
<accession>A0ABM1JBY8</accession>
<keyword evidence="2" id="KW-1185">Reference proteome</keyword>
<dbReference type="PANTHER" id="PTHR46599:SF3">
    <property type="entry name" value="PIGGYBAC TRANSPOSABLE ELEMENT-DERIVED PROTEIN 4"/>
    <property type="match status" value="1"/>
</dbReference>
<dbReference type="Proteomes" id="UP000694924">
    <property type="component" value="Unplaced"/>
</dbReference>
<name>A0ABM1JBY8_POLDO</name>
<dbReference type="GeneID" id="107073788"/>
<dbReference type="PANTHER" id="PTHR46599">
    <property type="entry name" value="PIGGYBAC TRANSPOSABLE ELEMENT-DERIVED PROTEIN 4"/>
    <property type="match status" value="1"/>
</dbReference>
<protein>
    <submittedName>
        <fullName evidence="3">PiggyBac transposable element-derived protein 4-like</fullName>
    </submittedName>
</protein>
<evidence type="ECO:0000313" key="2">
    <source>
        <dbReference type="Proteomes" id="UP000694924"/>
    </source>
</evidence>
<dbReference type="InterPro" id="IPR016137">
    <property type="entry name" value="RGS"/>
</dbReference>
<dbReference type="Pfam" id="PF13843">
    <property type="entry name" value="DDE_Tnp_1_7"/>
    <property type="match status" value="1"/>
</dbReference>
<dbReference type="RefSeq" id="XP_015189976.1">
    <property type="nucleotide sequence ID" value="XM_015334490.1"/>
</dbReference>
<evidence type="ECO:0000259" key="1">
    <source>
        <dbReference type="PROSITE" id="PS50132"/>
    </source>
</evidence>
<feature type="domain" description="RGS" evidence="1">
    <location>
        <begin position="86"/>
        <end position="117"/>
    </location>
</feature>
<feature type="non-terminal residue" evidence="3">
    <location>
        <position position="431"/>
    </location>
</feature>
<gene>
    <name evidence="3" type="primary">LOC107073788</name>
</gene>
<dbReference type="PROSITE" id="PS50132">
    <property type="entry name" value="RGS"/>
    <property type="match status" value="1"/>
</dbReference>